<evidence type="ECO:0000313" key="3">
    <source>
        <dbReference type="EMBL" id="CAF3798724.1"/>
    </source>
</evidence>
<dbReference type="PROSITE" id="PS50994">
    <property type="entry name" value="INTEGRASE"/>
    <property type="match status" value="1"/>
</dbReference>
<dbReference type="InterPro" id="IPR036397">
    <property type="entry name" value="RNaseH_sf"/>
</dbReference>
<evidence type="ECO:0000313" key="2">
    <source>
        <dbReference type="EMBL" id="CAF1030569.1"/>
    </source>
</evidence>
<dbReference type="PANTHER" id="PTHR37984:SF5">
    <property type="entry name" value="PROTEIN NYNRIN-LIKE"/>
    <property type="match status" value="1"/>
</dbReference>
<dbReference type="AlphaFoldDB" id="A0A8S2J928"/>
<dbReference type="EMBL" id="CAJNOK010007300">
    <property type="protein sequence ID" value="CAF1030569.1"/>
    <property type="molecule type" value="Genomic_DNA"/>
</dbReference>
<dbReference type="Gene3D" id="3.30.420.10">
    <property type="entry name" value="Ribonuclease H-like superfamily/Ribonuclease H"/>
    <property type="match status" value="1"/>
</dbReference>
<sequence length="338" mass="38562">MVYLTGKPIISVGYLTRVQMDLIDMRSVPDGEFKWILHVKDHFTKFSWAYPLQTKEAAPVALKLLDQFYSFGTPRILQSDNGKEFVAQVIKDLRNTWKDLVIINGRPRHPQTQGLVERANHTLQLSLGLKPVVYSINTSCAQTTKKSPYEVVFGQKPRSDFEMWKMLSDDGIEDEEQMPADFIQMLNEQTTSCEPDGSTNQDNDEIYDGTKSQHQKSPVLCLEDRTSKDHEDIDIDVVFDCIGETIEHQAIDRHKRVREEAEDEYLKVATKRQRIYDESHRLKEYKVGDIVGLKIDKVDRSNVTPTVLPCKVVSIQSTTNGTTDGINMYKLCTTAGVI</sequence>
<dbReference type="GO" id="GO:0003676">
    <property type="term" value="F:nucleic acid binding"/>
    <property type="evidence" value="ECO:0007669"/>
    <property type="project" value="InterPro"/>
</dbReference>
<evidence type="ECO:0000313" key="4">
    <source>
        <dbReference type="Proteomes" id="UP000682733"/>
    </source>
</evidence>
<name>A0A8S2J928_9BILA</name>
<dbReference type="Pfam" id="PF00665">
    <property type="entry name" value="rve"/>
    <property type="match status" value="1"/>
</dbReference>
<evidence type="ECO:0000259" key="1">
    <source>
        <dbReference type="PROSITE" id="PS50994"/>
    </source>
</evidence>
<organism evidence="3 4">
    <name type="scientific">Didymodactylos carnosus</name>
    <dbReference type="NCBI Taxonomy" id="1234261"/>
    <lineage>
        <taxon>Eukaryota</taxon>
        <taxon>Metazoa</taxon>
        <taxon>Spiralia</taxon>
        <taxon>Gnathifera</taxon>
        <taxon>Rotifera</taxon>
        <taxon>Eurotatoria</taxon>
        <taxon>Bdelloidea</taxon>
        <taxon>Philodinida</taxon>
        <taxon>Philodinidae</taxon>
        <taxon>Didymodactylos</taxon>
    </lineage>
</organism>
<dbReference type="GO" id="GO:0015074">
    <property type="term" value="P:DNA integration"/>
    <property type="evidence" value="ECO:0007669"/>
    <property type="project" value="InterPro"/>
</dbReference>
<protein>
    <recommendedName>
        <fullName evidence="1">Integrase catalytic domain-containing protein</fullName>
    </recommendedName>
</protein>
<dbReference type="SUPFAM" id="SSF53098">
    <property type="entry name" value="Ribonuclease H-like"/>
    <property type="match status" value="1"/>
</dbReference>
<reference evidence="3" key="1">
    <citation type="submission" date="2021-02" db="EMBL/GenBank/DDBJ databases">
        <authorList>
            <person name="Nowell W R."/>
        </authorList>
    </citation>
    <scope>NUCLEOTIDE SEQUENCE</scope>
</reference>
<comment type="caution">
    <text evidence="3">The sequence shown here is derived from an EMBL/GenBank/DDBJ whole genome shotgun (WGS) entry which is preliminary data.</text>
</comment>
<dbReference type="Proteomes" id="UP000677228">
    <property type="component" value="Unassembled WGS sequence"/>
</dbReference>
<accession>A0A8S2J928</accession>
<proteinExistence type="predicted"/>
<dbReference type="InterPro" id="IPR050951">
    <property type="entry name" value="Retrovirus_Pol_polyprotein"/>
</dbReference>
<dbReference type="InterPro" id="IPR012337">
    <property type="entry name" value="RNaseH-like_sf"/>
</dbReference>
<dbReference type="PANTHER" id="PTHR37984">
    <property type="entry name" value="PROTEIN CBG26694"/>
    <property type="match status" value="1"/>
</dbReference>
<gene>
    <name evidence="2" type="ORF">OVA965_LOCUS15966</name>
    <name evidence="3" type="ORF">TMI583_LOCUS15971</name>
</gene>
<dbReference type="Proteomes" id="UP000682733">
    <property type="component" value="Unassembled WGS sequence"/>
</dbReference>
<feature type="domain" description="Integrase catalytic" evidence="1">
    <location>
        <begin position="4"/>
        <end position="127"/>
    </location>
</feature>
<dbReference type="InterPro" id="IPR001584">
    <property type="entry name" value="Integrase_cat-core"/>
</dbReference>
<dbReference type="EMBL" id="CAJOBA010007308">
    <property type="protein sequence ID" value="CAF3798724.1"/>
    <property type="molecule type" value="Genomic_DNA"/>
</dbReference>